<dbReference type="EMBL" id="QUMW01000012">
    <property type="protein sequence ID" value="REG23800.1"/>
    <property type="molecule type" value="Genomic_DNA"/>
</dbReference>
<dbReference type="RefSeq" id="WP_115885347.1">
    <property type="nucleotide sequence ID" value="NZ_QUMW01000012.1"/>
</dbReference>
<name>A0A3E0AVK6_9STAP</name>
<protein>
    <submittedName>
        <fullName evidence="1">Uncharacterized protein</fullName>
    </submittedName>
</protein>
<evidence type="ECO:0000313" key="2">
    <source>
        <dbReference type="Proteomes" id="UP000257076"/>
    </source>
</evidence>
<evidence type="ECO:0000313" key="1">
    <source>
        <dbReference type="EMBL" id="REG23800.1"/>
    </source>
</evidence>
<keyword evidence="2" id="KW-1185">Reference proteome</keyword>
<comment type="caution">
    <text evidence="1">The sequence shown here is derived from an EMBL/GenBank/DDBJ whole genome shotgun (WGS) entry which is preliminary data.</text>
</comment>
<accession>A0A3E0AVK6</accession>
<dbReference type="AlphaFoldDB" id="A0A3E0AVK6"/>
<sequence>MKNMEMKELKKELFAAVNYEDDVTVAVKIFESEDDEGVYDVEVNWYQDGDHQDTWVTDSFDDASPTDNLKAAKKRAAAVKRSVVNWFAMYDEVTVEPTVEIY</sequence>
<organism evidence="1 2">
    <name type="scientific">Jeotgalicoccus halotolerans</name>
    <dbReference type="NCBI Taxonomy" id="157227"/>
    <lineage>
        <taxon>Bacteria</taxon>
        <taxon>Bacillati</taxon>
        <taxon>Bacillota</taxon>
        <taxon>Bacilli</taxon>
        <taxon>Bacillales</taxon>
        <taxon>Staphylococcaceae</taxon>
        <taxon>Jeotgalicoccus</taxon>
    </lineage>
</organism>
<dbReference type="Proteomes" id="UP000257076">
    <property type="component" value="Unassembled WGS sequence"/>
</dbReference>
<gene>
    <name evidence="1" type="ORF">DFR63_1547</name>
</gene>
<reference evidence="1 2" key="1">
    <citation type="submission" date="2018-08" db="EMBL/GenBank/DDBJ databases">
        <title>Genomic Encyclopedia of Type Strains, Phase IV (KMG-IV): sequencing the most valuable type-strain genomes for metagenomic binning, comparative biology and taxonomic classification.</title>
        <authorList>
            <person name="Goeker M."/>
        </authorList>
    </citation>
    <scope>NUCLEOTIDE SEQUENCE [LARGE SCALE GENOMIC DNA]</scope>
    <source>
        <strain evidence="1 2">DSM 17274</strain>
    </source>
</reference>
<proteinExistence type="predicted"/>